<keyword evidence="5" id="KW-1185">Reference proteome</keyword>
<evidence type="ECO:0000256" key="1">
    <source>
        <dbReference type="SAM" id="MobiDB-lite"/>
    </source>
</evidence>
<sequence length="331" mass="35014">MRLICPNCDAQYEVPVEVIPADGRDVQCSSCGKVWFQAHPDAPPASEDALHDDGQASDADAPEAAVAATPAPDAAEGPERKAPVAGTGDAPAPVTENPAPEEPDAPAPVAETGPRPRRDNRRIDPDVAEVLRQEAEYEARHRAAEAGSLESQPDLGLESPSEDEAAHRARQARERMARMRGEPVEARDRARTAAASTGAVGGTVLDDPEDTPPQESQPGSRRDLLPDIDEINQTLRSSEERGPVETPQGRMAAEEEATAQRGGFSRGFLTVLLVGAALIAAYVFAPAISDALPATAEPLEGYVAAVNDLRGWLDMQVTSALVWLETMGSEG</sequence>
<evidence type="ECO:0000259" key="3">
    <source>
        <dbReference type="Pfam" id="PF13717"/>
    </source>
</evidence>
<feature type="compositionally biased region" description="Low complexity" evidence="1">
    <location>
        <begin position="56"/>
        <end position="75"/>
    </location>
</feature>
<feature type="region of interest" description="Disordered" evidence="1">
    <location>
        <begin position="42"/>
        <end position="259"/>
    </location>
</feature>
<name>W4HNC1_9RHOB</name>
<feature type="domain" description="Zinc finger/thioredoxin putative" evidence="3">
    <location>
        <begin position="1"/>
        <end position="36"/>
    </location>
</feature>
<keyword evidence="2" id="KW-0812">Transmembrane</keyword>
<evidence type="ECO:0000256" key="2">
    <source>
        <dbReference type="SAM" id="Phobius"/>
    </source>
</evidence>
<dbReference type="NCBIfam" id="TIGR02098">
    <property type="entry name" value="MJ0042_CXXC"/>
    <property type="match status" value="1"/>
</dbReference>
<comment type="caution">
    <text evidence="4">The sequence shown here is derived from an EMBL/GenBank/DDBJ whole genome shotgun (WGS) entry which is preliminary data.</text>
</comment>
<dbReference type="eggNOG" id="ENOG5031FWZ">
    <property type="taxonomic scope" value="Bacteria"/>
</dbReference>
<proteinExistence type="predicted"/>
<dbReference type="InterPro" id="IPR011723">
    <property type="entry name" value="Znf/thioredoxin_put"/>
</dbReference>
<dbReference type="PATRIC" id="fig|1317118.6.peg.1171"/>
<feature type="compositionally biased region" description="Low complexity" evidence="1">
    <location>
        <begin position="192"/>
        <end position="204"/>
    </location>
</feature>
<feature type="compositionally biased region" description="Basic and acidic residues" evidence="1">
    <location>
        <begin position="164"/>
        <end position="191"/>
    </location>
</feature>
<dbReference type="Pfam" id="PF13717">
    <property type="entry name" value="Zn_ribbon_4"/>
    <property type="match status" value="1"/>
</dbReference>
<protein>
    <recommendedName>
        <fullName evidence="3">Zinc finger/thioredoxin putative domain-containing protein</fullName>
    </recommendedName>
</protein>
<keyword evidence="2" id="KW-1133">Transmembrane helix</keyword>
<dbReference type="STRING" id="1379903.ATO8_05681"/>
<feature type="transmembrane region" description="Helical" evidence="2">
    <location>
        <begin position="268"/>
        <end position="288"/>
    </location>
</feature>
<dbReference type="RefSeq" id="WP_043842820.1">
    <property type="nucleotide sequence ID" value="NZ_AQQW01000003.1"/>
</dbReference>
<accession>W4HNC1</accession>
<keyword evidence="2" id="KW-0472">Membrane</keyword>
<reference evidence="4 5" key="1">
    <citation type="journal article" date="2014" name="Antonie Van Leeuwenhoek">
        <title>Roseivivax atlanticus sp. nov., isolated from surface seawater of the Atlantic Ocean.</title>
        <authorList>
            <person name="Li G."/>
            <person name="Lai Q."/>
            <person name="Liu X."/>
            <person name="Sun F."/>
            <person name="Shao Z."/>
        </authorList>
    </citation>
    <scope>NUCLEOTIDE SEQUENCE [LARGE SCALE GENOMIC DNA]</scope>
    <source>
        <strain evidence="4 5">22II-s10s</strain>
    </source>
</reference>
<dbReference type="EMBL" id="AQQW01000003">
    <property type="protein sequence ID" value="ETW13495.1"/>
    <property type="molecule type" value="Genomic_DNA"/>
</dbReference>
<organism evidence="4 5">
    <name type="scientific">Roseivivax marinus</name>
    <dbReference type="NCBI Taxonomy" id="1379903"/>
    <lineage>
        <taxon>Bacteria</taxon>
        <taxon>Pseudomonadati</taxon>
        <taxon>Pseudomonadota</taxon>
        <taxon>Alphaproteobacteria</taxon>
        <taxon>Rhodobacterales</taxon>
        <taxon>Roseobacteraceae</taxon>
        <taxon>Roseivivax</taxon>
    </lineage>
</organism>
<feature type="compositionally biased region" description="Basic and acidic residues" evidence="1">
    <location>
        <begin position="114"/>
        <end position="144"/>
    </location>
</feature>
<gene>
    <name evidence="4" type="ORF">ATO8_05681</name>
</gene>
<dbReference type="AlphaFoldDB" id="W4HNC1"/>
<dbReference type="Proteomes" id="UP000019063">
    <property type="component" value="Unassembled WGS sequence"/>
</dbReference>
<evidence type="ECO:0000313" key="4">
    <source>
        <dbReference type="EMBL" id="ETW13495.1"/>
    </source>
</evidence>
<evidence type="ECO:0000313" key="5">
    <source>
        <dbReference type="Proteomes" id="UP000019063"/>
    </source>
</evidence>